<feature type="compositionally biased region" description="Basic and acidic residues" evidence="1">
    <location>
        <begin position="415"/>
        <end position="425"/>
    </location>
</feature>
<comment type="caution">
    <text evidence="2">The sequence shown here is derived from an EMBL/GenBank/DDBJ whole genome shotgun (WGS) entry which is preliminary data.</text>
</comment>
<evidence type="ECO:0000313" key="3">
    <source>
        <dbReference type="Proteomes" id="UP001359485"/>
    </source>
</evidence>
<feature type="compositionally biased region" description="Acidic residues" evidence="1">
    <location>
        <begin position="277"/>
        <end position="308"/>
    </location>
</feature>
<feature type="compositionally biased region" description="Basic and acidic residues" evidence="1">
    <location>
        <begin position="432"/>
        <end position="457"/>
    </location>
</feature>
<feature type="region of interest" description="Disordered" evidence="1">
    <location>
        <begin position="1"/>
        <end position="457"/>
    </location>
</feature>
<feature type="compositionally biased region" description="Acidic residues" evidence="1">
    <location>
        <begin position="370"/>
        <end position="403"/>
    </location>
</feature>
<feature type="compositionally biased region" description="Basic and acidic residues" evidence="1">
    <location>
        <begin position="636"/>
        <end position="648"/>
    </location>
</feature>
<feature type="compositionally biased region" description="Basic and acidic residues" evidence="1">
    <location>
        <begin position="157"/>
        <end position="166"/>
    </location>
</feature>
<dbReference type="EMBL" id="JAWJWF010000008">
    <property type="protein sequence ID" value="KAK6630321.1"/>
    <property type="molecule type" value="Genomic_DNA"/>
</dbReference>
<feature type="compositionally biased region" description="Acidic residues" evidence="1">
    <location>
        <begin position="251"/>
        <end position="269"/>
    </location>
</feature>
<gene>
    <name evidence="2" type="ORF">RUM44_004988</name>
</gene>
<reference evidence="2 3" key="1">
    <citation type="submission" date="2023-09" db="EMBL/GenBank/DDBJ databases">
        <title>Genomes of two closely related lineages of the louse Polyplax serrata with different host specificities.</title>
        <authorList>
            <person name="Martinu J."/>
            <person name="Tarabai H."/>
            <person name="Stefka J."/>
            <person name="Hypsa V."/>
        </authorList>
    </citation>
    <scope>NUCLEOTIDE SEQUENCE [LARGE SCALE GENOMIC DNA]</scope>
    <source>
        <strain evidence="2">98ZLc_SE</strain>
    </source>
</reference>
<feature type="compositionally biased region" description="Polar residues" evidence="1">
    <location>
        <begin position="209"/>
        <end position="222"/>
    </location>
</feature>
<feature type="compositionally biased region" description="Basic and acidic residues" evidence="1">
    <location>
        <begin position="199"/>
        <end position="208"/>
    </location>
</feature>
<feature type="compositionally biased region" description="Acidic residues" evidence="1">
    <location>
        <begin position="326"/>
        <end position="349"/>
    </location>
</feature>
<feature type="compositionally biased region" description="Acidic residues" evidence="1">
    <location>
        <begin position="577"/>
        <end position="591"/>
    </location>
</feature>
<name>A0ABR1AWK5_POLSC</name>
<organism evidence="2 3">
    <name type="scientific">Polyplax serrata</name>
    <name type="common">Common mouse louse</name>
    <dbReference type="NCBI Taxonomy" id="468196"/>
    <lineage>
        <taxon>Eukaryota</taxon>
        <taxon>Metazoa</taxon>
        <taxon>Ecdysozoa</taxon>
        <taxon>Arthropoda</taxon>
        <taxon>Hexapoda</taxon>
        <taxon>Insecta</taxon>
        <taxon>Pterygota</taxon>
        <taxon>Neoptera</taxon>
        <taxon>Paraneoptera</taxon>
        <taxon>Psocodea</taxon>
        <taxon>Troctomorpha</taxon>
        <taxon>Phthiraptera</taxon>
        <taxon>Anoplura</taxon>
        <taxon>Polyplacidae</taxon>
        <taxon>Polyplax</taxon>
    </lineage>
</organism>
<protein>
    <recommendedName>
        <fullName evidence="4">RRM domain-containing protein</fullName>
    </recommendedName>
</protein>
<dbReference type="Gene3D" id="3.30.70.330">
    <property type="match status" value="1"/>
</dbReference>
<keyword evidence="3" id="KW-1185">Reference proteome</keyword>
<feature type="compositionally biased region" description="Basic residues" evidence="1">
    <location>
        <begin position="144"/>
        <end position="156"/>
    </location>
</feature>
<dbReference type="PANTHER" id="PTHR33700:SF4">
    <property type="entry name" value="MYB-LIKE PROTEIN X"/>
    <property type="match status" value="1"/>
</dbReference>
<evidence type="ECO:0000313" key="2">
    <source>
        <dbReference type="EMBL" id="KAK6630321.1"/>
    </source>
</evidence>
<dbReference type="Proteomes" id="UP001359485">
    <property type="component" value="Unassembled WGS sequence"/>
</dbReference>
<feature type="compositionally biased region" description="Basic and acidic residues" evidence="1">
    <location>
        <begin position="657"/>
        <end position="671"/>
    </location>
</feature>
<dbReference type="InterPro" id="IPR012677">
    <property type="entry name" value="Nucleotide-bd_a/b_plait_sf"/>
</dbReference>
<sequence length="671" mass="74548">MTKAVAVKENQKKKNNIPKVNMKQEKTPNKGKLKNAIAKTPETMVQKTSPKGLKKQLNAENQEKSKVNKNQTPMKKKGPVTPVNGFPKQNGSPVKKGQENQGTPGNKKGKGQNQGAQVQNVNGQQKKATNFHIPDEVFFSLSKSQRRRLKRKRKRELLKQQDEGKNDSATNYIPLTLGDTKPPYVGKLTKSAKRRLRRERLATEKSLETSKGNAQPNNQEKQNVGGKPAKQAKKEAGNKKAKKGKMNTKNEEEDDEDEDDDDEDDEDFNEIMKEMGGDDDDDDDDDDDGDEDEEEEDDEDVEDDEDELAVMLGDKKAKGKKKTGQDDEDDEDDDDDDDDDDEDEDEDGDFIMQESKVRKAKQNSKKSKDDDGDDEDVDEEEDDDEEDDDDEDDDEEEEEEEELGISLKNTKKGGKKEGEKEEAPKGAKQKSKQKEGKKEKNKGDGADKSGTESKEKEYEELTLFLANIEYNTTVQQLEDFVKGAVDADDIESIVRPQKFGKPKSFAFLKLKNNEAYELEKPRKSKVGAQVLFGVDVEVPEVAAAAADVEVSGADSAAVAGADSEVVEEDQAGPAGADSEEVSVDVVTEEDVSVMAVTGKGADRSDSVTLTAKTAPKNSKHRKTNDDQKRMRSCQGNKEKEGDLLRSENRGQAIVFGRQDRKGFRHDSGQVN</sequence>
<dbReference type="PANTHER" id="PTHR33700">
    <property type="entry name" value="MYB-LIKE PROTEIN X"/>
    <property type="match status" value="1"/>
</dbReference>
<proteinExistence type="predicted"/>
<feature type="region of interest" description="Disordered" evidence="1">
    <location>
        <begin position="557"/>
        <end position="671"/>
    </location>
</feature>
<feature type="compositionally biased region" description="Low complexity" evidence="1">
    <location>
        <begin position="111"/>
        <end position="128"/>
    </location>
</feature>
<evidence type="ECO:0000256" key="1">
    <source>
        <dbReference type="SAM" id="MobiDB-lite"/>
    </source>
</evidence>
<evidence type="ECO:0008006" key="4">
    <source>
        <dbReference type="Google" id="ProtNLM"/>
    </source>
</evidence>
<accession>A0ABR1AWK5</accession>